<evidence type="ECO:0000256" key="1">
    <source>
        <dbReference type="SAM" id="MobiDB-lite"/>
    </source>
</evidence>
<feature type="compositionally biased region" description="Basic and acidic residues" evidence="1">
    <location>
        <begin position="24"/>
        <end position="60"/>
    </location>
</feature>
<gene>
    <name evidence="2" type="ORF">AVDCRST_MAG59-3826</name>
</gene>
<proteinExistence type="predicted"/>
<sequence length="68" mass="8187">EWAPDRRHPAQSPFGCRRRCRLRAPDHGEHRLGRSVHRLDLREPRPARRYPRRSERDLPARRRSTTGL</sequence>
<organism evidence="2">
    <name type="scientific">uncultured Thermomicrobiales bacterium</name>
    <dbReference type="NCBI Taxonomy" id="1645740"/>
    <lineage>
        <taxon>Bacteria</taxon>
        <taxon>Pseudomonadati</taxon>
        <taxon>Thermomicrobiota</taxon>
        <taxon>Thermomicrobia</taxon>
        <taxon>Thermomicrobiales</taxon>
        <taxon>environmental samples</taxon>
    </lineage>
</organism>
<feature type="non-terminal residue" evidence="2">
    <location>
        <position position="68"/>
    </location>
</feature>
<dbReference type="EMBL" id="CADCWF010000276">
    <property type="protein sequence ID" value="CAA9573472.1"/>
    <property type="molecule type" value="Genomic_DNA"/>
</dbReference>
<dbReference type="AlphaFoldDB" id="A0A6J4VDZ1"/>
<reference evidence="2" key="1">
    <citation type="submission" date="2020-02" db="EMBL/GenBank/DDBJ databases">
        <authorList>
            <person name="Meier V. D."/>
        </authorList>
    </citation>
    <scope>NUCLEOTIDE SEQUENCE</scope>
    <source>
        <strain evidence="2">AVDCRST_MAG59</strain>
    </source>
</reference>
<accession>A0A6J4VDZ1</accession>
<feature type="region of interest" description="Disordered" evidence="1">
    <location>
        <begin position="24"/>
        <end position="68"/>
    </location>
</feature>
<evidence type="ECO:0000313" key="2">
    <source>
        <dbReference type="EMBL" id="CAA9573472.1"/>
    </source>
</evidence>
<feature type="non-terminal residue" evidence="2">
    <location>
        <position position="1"/>
    </location>
</feature>
<name>A0A6J4VDZ1_9BACT</name>
<protein>
    <submittedName>
        <fullName evidence="2">Uncharacterized protein</fullName>
    </submittedName>
</protein>